<keyword evidence="7" id="KW-0489">Methyltransferase</keyword>
<evidence type="ECO:0000313" key="19">
    <source>
        <dbReference type="Proteomes" id="UP001280581"/>
    </source>
</evidence>
<dbReference type="Gene3D" id="2.120.10.80">
    <property type="entry name" value="Kelch-type beta propeller"/>
    <property type="match status" value="1"/>
</dbReference>
<dbReference type="Gene3D" id="3.40.50.150">
    <property type="entry name" value="Vaccinia Virus protein VP39"/>
    <property type="match status" value="1"/>
</dbReference>
<evidence type="ECO:0000256" key="10">
    <source>
        <dbReference type="ARBA" id="ARBA00022694"/>
    </source>
</evidence>
<dbReference type="Gene3D" id="2.60.120.650">
    <property type="entry name" value="Cupin"/>
    <property type="match status" value="1"/>
</dbReference>
<dbReference type="Proteomes" id="UP001280581">
    <property type="component" value="Unassembled WGS sequence"/>
</dbReference>
<protein>
    <recommendedName>
        <fullName evidence="6">tRNA wybutosine-synthesizing protein 4</fullName>
        <ecNumber evidence="5">2.1.1.290</ecNumber>
        <ecNumber evidence="4">2.3.1.231</ecNumber>
    </recommendedName>
    <alternativeName>
        <fullName evidence="13">Leucine carboxyl methyltransferase 2</fullName>
    </alternativeName>
    <alternativeName>
        <fullName evidence="14">tRNA(Phe) (7-(3-amino-3-(methoxycarbonyl)propyl)wyosine(37)-N)-methoxycarbonyltransferase</fullName>
    </alternativeName>
    <alternativeName>
        <fullName evidence="12">tRNA(Phe) (7-(3-amino-3-carboxypropyl)wyosine(37)-O)-methyltransferase</fullName>
    </alternativeName>
</protein>
<comment type="caution">
    <text evidence="18">The sequence shown here is derived from an EMBL/GenBank/DDBJ whole genome shotgun (WGS) entry which is preliminary data.</text>
</comment>
<dbReference type="PROSITE" id="PS51184">
    <property type="entry name" value="JMJC"/>
    <property type="match status" value="1"/>
</dbReference>
<comment type="function">
    <text evidence="11">Probable S-adenosyl-L-methionine-dependent methyltransferase that acts as a component of the wybutosine biosynthesis pathway. Wybutosine is a hyper modified guanosine with a tricyclic base found at the 3'-position adjacent to the anticodon of eukaryotic phenylalanine tRNA. May methylate the carboxyl group of leucine residues to form alpha-leucine ester residues.</text>
</comment>
<keyword evidence="19" id="KW-1185">Reference proteome</keyword>
<dbReference type="SUPFAM" id="SSF51197">
    <property type="entry name" value="Clavaminate synthase-like"/>
    <property type="match status" value="1"/>
</dbReference>
<evidence type="ECO:0000256" key="15">
    <source>
        <dbReference type="ARBA" id="ARBA00049250"/>
    </source>
</evidence>
<organism evidence="18 19">
    <name type="scientific">Pseudopithomyces chartarum</name>
    <dbReference type="NCBI Taxonomy" id="1892770"/>
    <lineage>
        <taxon>Eukaryota</taxon>
        <taxon>Fungi</taxon>
        <taxon>Dikarya</taxon>
        <taxon>Ascomycota</taxon>
        <taxon>Pezizomycotina</taxon>
        <taxon>Dothideomycetes</taxon>
        <taxon>Pleosporomycetidae</taxon>
        <taxon>Pleosporales</taxon>
        <taxon>Massarineae</taxon>
        <taxon>Didymosphaeriaceae</taxon>
        <taxon>Pseudopithomyces</taxon>
    </lineage>
</organism>
<dbReference type="SUPFAM" id="SSF117281">
    <property type="entry name" value="Kelch motif"/>
    <property type="match status" value="1"/>
</dbReference>
<dbReference type="InterPro" id="IPR029063">
    <property type="entry name" value="SAM-dependent_MTases_sf"/>
</dbReference>
<name>A0AAN6LTG7_9PLEO</name>
<dbReference type="GO" id="GO:0031591">
    <property type="term" value="P:wybutosine biosynthetic process"/>
    <property type="evidence" value="ECO:0007669"/>
    <property type="project" value="TreeGrafter"/>
</dbReference>
<comment type="catalytic activity">
    <reaction evidence="1">
        <text>7-[(3S)-3-amino-3-carboxypropyl]wyosine(37) in tRNA(Phe) + S-adenosyl-L-methionine = 7-[(3S)-(3-amino-3-methoxycarbonyl)propyl]wyosine(37) in tRNA(Phe) + S-adenosyl-L-homocysteine</text>
        <dbReference type="Rhea" id="RHEA:36903"/>
        <dbReference type="Rhea" id="RHEA-COMP:10379"/>
        <dbReference type="Rhea" id="RHEA-COMP:11844"/>
        <dbReference type="ChEBI" id="CHEBI:57856"/>
        <dbReference type="ChEBI" id="CHEBI:59789"/>
        <dbReference type="ChEBI" id="CHEBI:73543"/>
        <dbReference type="ChEBI" id="CHEBI:74275"/>
        <dbReference type="EC" id="2.1.1.290"/>
    </reaction>
</comment>
<evidence type="ECO:0000256" key="12">
    <source>
        <dbReference type="ARBA" id="ARBA00029750"/>
    </source>
</evidence>
<feature type="compositionally biased region" description="Basic and acidic residues" evidence="16">
    <location>
        <begin position="714"/>
        <end position="734"/>
    </location>
</feature>
<evidence type="ECO:0000256" key="11">
    <source>
        <dbReference type="ARBA" id="ARBA00025588"/>
    </source>
</evidence>
<evidence type="ECO:0000256" key="3">
    <source>
        <dbReference type="ARBA" id="ARBA00010703"/>
    </source>
</evidence>
<reference evidence="18 19" key="1">
    <citation type="submission" date="2021-02" db="EMBL/GenBank/DDBJ databases">
        <title>Genome assembly of Pseudopithomyces chartarum.</title>
        <authorList>
            <person name="Jauregui R."/>
            <person name="Singh J."/>
            <person name="Voisey C."/>
        </authorList>
    </citation>
    <scope>NUCLEOTIDE SEQUENCE [LARGE SCALE GENOMIC DNA]</scope>
    <source>
        <strain evidence="18 19">AGR01</strain>
    </source>
</reference>
<dbReference type="FunFam" id="2.60.120.650:FF:000043">
    <property type="entry name" value="tRNA wybutosine-synthesizing protein 4"/>
    <property type="match status" value="1"/>
</dbReference>
<dbReference type="SMART" id="SM00558">
    <property type="entry name" value="JmjC"/>
    <property type="match status" value="1"/>
</dbReference>
<proteinExistence type="inferred from homology"/>
<evidence type="ECO:0000256" key="7">
    <source>
        <dbReference type="ARBA" id="ARBA00022603"/>
    </source>
</evidence>
<feature type="region of interest" description="Disordered" evidence="16">
    <location>
        <begin position="702"/>
        <end position="741"/>
    </location>
</feature>
<evidence type="ECO:0000256" key="8">
    <source>
        <dbReference type="ARBA" id="ARBA00022679"/>
    </source>
</evidence>
<evidence type="ECO:0000313" key="18">
    <source>
        <dbReference type="EMBL" id="KAK3202916.1"/>
    </source>
</evidence>
<dbReference type="Pfam" id="PF13418">
    <property type="entry name" value="Beta-prop_TYW4"/>
    <property type="match status" value="1"/>
</dbReference>
<dbReference type="SUPFAM" id="SSF53335">
    <property type="entry name" value="S-adenosyl-L-methionine-dependent methyltransferases"/>
    <property type="match status" value="1"/>
</dbReference>
<dbReference type="InterPro" id="IPR007213">
    <property type="entry name" value="Ppm1/Ppm2/Tcmp"/>
</dbReference>
<dbReference type="InterPro" id="IPR015915">
    <property type="entry name" value="Kelch-typ_b-propeller"/>
</dbReference>
<comment type="pathway">
    <text evidence="2">tRNA modification; wybutosine-tRNA(Phe) biosynthesis.</text>
</comment>
<dbReference type="PANTHER" id="PTHR46529:SF1">
    <property type="entry name" value="TRNA WYBUTOSINE-SYNTHESIZING PROTEIN 4"/>
    <property type="match status" value="1"/>
</dbReference>
<evidence type="ECO:0000256" key="14">
    <source>
        <dbReference type="ARBA" id="ARBA00030847"/>
    </source>
</evidence>
<dbReference type="AlphaFoldDB" id="A0AAN6LTG7"/>
<dbReference type="EC" id="2.3.1.231" evidence="4"/>
<feature type="region of interest" description="Disordered" evidence="16">
    <location>
        <begin position="1"/>
        <end position="26"/>
    </location>
</feature>
<accession>A0AAN6LTG7</accession>
<feature type="domain" description="JmjC" evidence="17">
    <location>
        <begin position="848"/>
        <end position="992"/>
    </location>
</feature>
<evidence type="ECO:0000256" key="4">
    <source>
        <dbReference type="ARBA" id="ARBA00012155"/>
    </source>
</evidence>
<evidence type="ECO:0000256" key="13">
    <source>
        <dbReference type="ARBA" id="ARBA00030231"/>
    </source>
</evidence>
<dbReference type="EC" id="2.1.1.290" evidence="5"/>
<dbReference type="GO" id="GO:0008175">
    <property type="term" value="F:tRNA methyltransferase activity"/>
    <property type="evidence" value="ECO:0007669"/>
    <property type="project" value="TreeGrafter"/>
</dbReference>
<evidence type="ECO:0000256" key="2">
    <source>
        <dbReference type="ARBA" id="ARBA00004797"/>
    </source>
</evidence>
<dbReference type="InterPro" id="IPR003347">
    <property type="entry name" value="JmjC_dom"/>
</dbReference>
<dbReference type="PANTHER" id="PTHR46529">
    <property type="entry name" value="TRNA WYBUTOSINE-SYNTHESIZING PROTEIN 4"/>
    <property type="match status" value="1"/>
</dbReference>
<keyword evidence="8" id="KW-0808">Transferase</keyword>
<evidence type="ECO:0000256" key="1">
    <source>
        <dbReference type="ARBA" id="ARBA00001806"/>
    </source>
</evidence>
<evidence type="ECO:0000256" key="9">
    <source>
        <dbReference type="ARBA" id="ARBA00022691"/>
    </source>
</evidence>
<dbReference type="FunFam" id="3.40.50.150:FF:000383">
    <property type="entry name" value="Leucine carboxyl methyltransferase 2"/>
    <property type="match status" value="1"/>
</dbReference>
<gene>
    <name evidence="18" type="ORF">GRF29_154g1195414</name>
</gene>
<keyword evidence="10" id="KW-0819">tRNA processing</keyword>
<dbReference type="Pfam" id="PF13621">
    <property type="entry name" value="Cupin_8"/>
    <property type="match status" value="1"/>
</dbReference>
<sequence length="1045" mass="116202">MSSKKTPKKSAAGSRSKQERVDDAIMNTNDSSIVSKRSVCKLYMPEEPDFYEPFTTKFIRRNPLINRGYWLRMHAIEQAVRNFLEEDNEKSKVVVNLGCGYDPLPFQFWHRYPTLTKDAVFVDVDYPQLIARRRDKILADEVLRNALFEGNMRSAQAPVYIRSDRYLALGCNLKDLQTLERLLRSELDASRASFMFVAEVSITYMPTADADAVIRWASTLEDARFCLLEQFLPQGKKHPFAETMLRHFDKLHSSIHAVEQYPLLDQQKSRFINAGWSKLEIARNLWDLWSDDGFTSPSLRRGLDAVEPFDEWEEFALFAGHYFLLVASTIKDEKSCETDNAEPDVGILSETNPVHVTLTHHSQSETSSRRFGAAFSLGQDLVVSHGGQGVQTRLASLDVLARDSTEPNVQSCKLTPPQARICHTITSLNDTCALLVGGRASPSHALADCWLISSEHWTQVGDLTPARFRHNSVKLMLPSSKSDGPGVEAVLVFGGKTSDGTVLDEWMLWTRDNGWNFIPADGPRPSGRYGAAMSTMGTVQNSGIVMGGMGASGVVLQDLWEWHITVEPHLQLKFFDRTSNVRSNTETPAFGRLGANLVPLGDYLLLVGGVSRHGISNLQEDFLVISRASTDGYTAFNVEVPVLNLPVSTWPLLVGTAAVAVSGNEIVLAGGGAVCFSMGSFWNTGHFSITLQGEETRPWALAASRPSGEEECSEQQRHSQSDGKKGLRRQDKRPALPQSTSVTRIRIDSAEDFTKVLAASKPVIIENLDIGPCKDLWTLEYLKEKIGHEREIVIHECASDRMTFKNKNFSYVKKPFGDFIDGISAGAQTYLRAVSSAQPNKLPTKLEDDFPSIADDFKLPEVLSVIKETLHSTPLRVSGPVALWLHYDVLANVLCQVTGSKTLHLFPPSDVKLLSYPPGGSSSNVDILTSKDKRLSKTHPHAANLKPGDILFIPPMWSHTAMPEDGASVAVNVFFRNLDTGYAAGKDVYGNRDLQAYENGRRDVERIAKAFKTVPEDMARFYLERLAMEVQEKADDLGRRVNKAE</sequence>
<evidence type="ECO:0000256" key="16">
    <source>
        <dbReference type="SAM" id="MobiDB-lite"/>
    </source>
</evidence>
<keyword evidence="9" id="KW-0949">S-adenosyl-L-methionine</keyword>
<evidence type="ECO:0000256" key="6">
    <source>
        <dbReference type="ARBA" id="ARBA00018045"/>
    </source>
</evidence>
<dbReference type="EMBL" id="WVTA01000013">
    <property type="protein sequence ID" value="KAK3202916.1"/>
    <property type="molecule type" value="Genomic_DNA"/>
</dbReference>
<comment type="catalytic activity">
    <reaction evidence="15">
        <text>7-[(3S)-(3-amino-3-methoxycarbonyl)propyl]wyosine(37) in tRNA(Phe) + S-adenosyl-L-methionine + CO2 = wybutosine(37) in tRNA(Phe) + S-adenosyl-L-homocysteine + 2 H(+)</text>
        <dbReference type="Rhea" id="RHEA:37119"/>
        <dbReference type="Rhea" id="RHEA-COMP:11844"/>
        <dbReference type="Rhea" id="RHEA-COMP:11847"/>
        <dbReference type="ChEBI" id="CHEBI:15378"/>
        <dbReference type="ChEBI" id="CHEBI:16526"/>
        <dbReference type="ChEBI" id="CHEBI:57856"/>
        <dbReference type="ChEBI" id="CHEBI:59789"/>
        <dbReference type="ChEBI" id="CHEBI:73544"/>
        <dbReference type="ChEBI" id="CHEBI:74275"/>
        <dbReference type="EC" id="2.3.1.231"/>
    </reaction>
</comment>
<comment type="similarity">
    <text evidence="3">Belongs to the methyltransferase superfamily. LCMT family.</text>
</comment>
<dbReference type="InterPro" id="IPR041667">
    <property type="entry name" value="Cupin_8"/>
</dbReference>
<dbReference type="Gene3D" id="6.10.140.1470">
    <property type="match status" value="1"/>
</dbReference>
<evidence type="ECO:0000256" key="5">
    <source>
        <dbReference type="ARBA" id="ARBA00012779"/>
    </source>
</evidence>
<evidence type="ECO:0000259" key="17">
    <source>
        <dbReference type="PROSITE" id="PS51184"/>
    </source>
</evidence>
<dbReference type="GO" id="GO:0030488">
    <property type="term" value="P:tRNA methylation"/>
    <property type="evidence" value="ECO:0007669"/>
    <property type="project" value="TreeGrafter"/>
</dbReference>
<dbReference type="Pfam" id="PF04072">
    <property type="entry name" value="LCM"/>
    <property type="match status" value="1"/>
</dbReference>